<evidence type="ECO:0000256" key="1">
    <source>
        <dbReference type="SAM" id="Coils"/>
    </source>
</evidence>
<feature type="coiled-coil region" evidence="1">
    <location>
        <begin position="679"/>
        <end position="706"/>
    </location>
</feature>
<sequence length="938" mass="101320">MPSTSSRTNSDAGRQKPKTKGKGAPQVANGKLLPNPAFSENASFNDSTTVVRQPSPISPTRNKNKGKNKTKKREKKPHKTSIFDRLIQLLLLGYVLYTVQQCHNDTELKSPVCKAVQQRILQPLVYMPYNFVVTHPSVAPILDASKPYCEQAVRASQPLVQAAHKTYIIRVAPHVAQLEKRTRPYVRNLKFHYARNVAPVVRTIQVYYAQLQNTLEPYINQAIAGLIRLWFEIQPKLIPLIEESKFIPEWMREHALIPLMRLREQYVDTHIYRMLEKVEELGESRETKSLKAENHVTKSPTSSFQHHQSESVHTSGTEAATPTHASTTETTVAEPTSITANPAAITPDGPIIPEGPIIPDGPVIPEVPVVPDAPEPVAAATPEIDDLDAWVESLRSEKPAPPTPESEPQPVVELTEEELAEQKRLKAKATAEKRADIESRHAQFEQDLRTLGQSAAEDLETFLSAVRSVAAADLSRRAKEHIDTLNKEADKGLKGTDAYLQKLKHTPQGGAIKIGMFDNLVEKVEKKFLETAQDVSSTISGWWSEMHEEEQKEANTAADAIRALASEAQSNLGMDYAWLDDVTVEDWSRYHALADTADAFAKELQSLVDNTHSRSQPNPLEKGLEELQQKLNGVVDDFQSKLKVAHNNGLHSFGDVNPDIPESTGSSLFPGAQARADGAGILERGKEEFEAAVKRAEAEAGSAAENVQVIFSDASSSIHQATRSVIRAAGGTPTPESPKEHAESIIAEVSSTVVAAATAVSSVVDDAAVAASASAASAAAVASSAYNEALRSASSAFDEATRSALSAYNQGTRTVIKAAGGTPSPTNVYETAESLAAGAQAYYTDAASQISKAAASNLPTYDDLKSRAQALFGAEPAPSGYEKLLNDALSAIDDLQSRAHDATRAASRAVGATPTPESAGEYIESVVAKASSVVHGEL</sequence>
<keyword evidence="1" id="KW-0175">Coiled coil</keyword>
<protein>
    <submittedName>
        <fullName evidence="3">Uncharacterized protein</fullName>
    </submittedName>
</protein>
<reference evidence="3 4" key="1">
    <citation type="submission" date="2014-11" db="EMBL/GenBank/DDBJ databases">
        <authorList>
            <person name="Wibberg Daniel"/>
        </authorList>
    </citation>
    <scope>NUCLEOTIDE SEQUENCE [LARGE SCALE GENOMIC DNA]</scope>
    <source>
        <strain evidence="3">Rhizoctonia solani AG1-IB 7/3/14</strain>
    </source>
</reference>
<name>A0A0B7FZT8_THACB</name>
<dbReference type="STRING" id="1108050.A0A0B7FZT8"/>
<feature type="region of interest" description="Disordered" evidence="2">
    <location>
        <begin position="283"/>
        <end position="355"/>
    </location>
</feature>
<organism evidence="3 4">
    <name type="scientific">Thanatephorus cucumeris (strain AG1-IB / isolate 7/3/14)</name>
    <name type="common">Lettuce bottom rot fungus</name>
    <name type="synonym">Rhizoctonia solani</name>
    <dbReference type="NCBI Taxonomy" id="1108050"/>
    <lineage>
        <taxon>Eukaryota</taxon>
        <taxon>Fungi</taxon>
        <taxon>Dikarya</taxon>
        <taxon>Basidiomycota</taxon>
        <taxon>Agaricomycotina</taxon>
        <taxon>Agaricomycetes</taxon>
        <taxon>Cantharellales</taxon>
        <taxon>Ceratobasidiaceae</taxon>
        <taxon>Rhizoctonia</taxon>
        <taxon>Rhizoctonia solani AG-1</taxon>
    </lineage>
</organism>
<feature type="region of interest" description="Disordered" evidence="2">
    <location>
        <begin position="1"/>
        <end position="79"/>
    </location>
</feature>
<dbReference type="AlphaFoldDB" id="A0A0B7FZT8"/>
<feature type="compositionally biased region" description="Basic and acidic residues" evidence="2">
    <location>
        <begin position="283"/>
        <end position="296"/>
    </location>
</feature>
<gene>
    <name evidence="3" type="ORF">RSOLAG1IB_04437</name>
</gene>
<dbReference type="Proteomes" id="UP000059188">
    <property type="component" value="Unassembled WGS sequence"/>
</dbReference>
<feature type="compositionally biased region" description="Low complexity" evidence="2">
    <location>
        <begin position="317"/>
        <end position="334"/>
    </location>
</feature>
<feature type="compositionally biased region" description="Polar residues" evidence="2">
    <location>
        <begin position="38"/>
        <end position="52"/>
    </location>
</feature>
<evidence type="ECO:0000313" key="3">
    <source>
        <dbReference type="EMBL" id="CEL61687.1"/>
    </source>
</evidence>
<feature type="compositionally biased region" description="Polar residues" evidence="2">
    <location>
        <begin position="1"/>
        <end position="12"/>
    </location>
</feature>
<evidence type="ECO:0000256" key="2">
    <source>
        <dbReference type="SAM" id="MobiDB-lite"/>
    </source>
</evidence>
<feature type="compositionally biased region" description="Basic residues" evidence="2">
    <location>
        <begin position="62"/>
        <end position="79"/>
    </location>
</feature>
<keyword evidence="4" id="KW-1185">Reference proteome</keyword>
<dbReference type="EMBL" id="LN679105">
    <property type="protein sequence ID" value="CEL61687.1"/>
    <property type="molecule type" value="Genomic_DNA"/>
</dbReference>
<feature type="compositionally biased region" description="Polar residues" evidence="2">
    <location>
        <begin position="297"/>
        <end position="316"/>
    </location>
</feature>
<evidence type="ECO:0000313" key="4">
    <source>
        <dbReference type="Proteomes" id="UP000059188"/>
    </source>
</evidence>
<accession>A0A0B7FZT8</accession>
<proteinExistence type="predicted"/>
<dbReference type="OrthoDB" id="3260408at2759"/>
<feature type="compositionally biased region" description="Low complexity" evidence="2">
    <location>
        <begin position="345"/>
        <end position="355"/>
    </location>
</feature>